<proteinExistence type="predicted"/>
<accession>A0A6L9SFB0</accession>
<organism evidence="1 2">
    <name type="scientific">Phytoactinopolyspora halotolerans</name>
    <dbReference type="NCBI Taxonomy" id="1981512"/>
    <lineage>
        <taxon>Bacteria</taxon>
        <taxon>Bacillati</taxon>
        <taxon>Actinomycetota</taxon>
        <taxon>Actinomycetes</taxon>
        <taxon>Jiangellales</taxon>
        <taxon>Jiangellaceae</taxon>
        <taxon>Phytoactinopolyspora</taxon>
    </lineage>
</organism>
<sequence length="102" mass="10651">MYAIPTAAEILGVTPAALEAALERGETIATLSRSCDVDVDTMTESLVDAEVPDVEALATIAGFTSDEIAQFAAELRAYLVEFVNEGQDAADNLFDSPALVAA</sequence>
<dbReference type="Proteomes" id="UP000475214">
    <property type="component" value="Unassembled WGS sequence"/>
</dbReference>
<reference evidence="1 2" key="1">
    <citation type="submission" date="2020-02" db="EMBL/GenBank/DDBJ databases">
        <authorList>
            <person name="Li X.-J."/>
            <person name="Han X.-M."/>
        </authorList>
    </citation>
    <scope>NUCLEOTIDE SEQUENCE [LARGE SCALE GENOMIC DNA]</scope>
    <source>
        <strain evidence="1 2">CCTCC AB 2017055</strain>
    </source>
</reference>
<dbReference type="AlphaFoldDB" id="A0A6L9SFB0"/>
<protein>
    <submittedName>
        <fullName evidence="1">Uncharacterized protein</fullName>
    </submittedName>
</protein>
<gene>
    <name evidence="1" type="ORF">G1H10_26600</name>
</gene>
<evidence type="ECO:0000313" key="1">
    <source>
        <dbReference type="EMBL" id="NEE03743.1"/>
    </source>
</evidence>
<evidence type="ECO:0000313" key="2">
    <source>
        <dbReference type="Proteomes" id="UP000475214"/>
    </source>
</evidence>
<keyword evidence="2" id="KW-1185">Reference proteome</keyword>
<name>A0A6L9SFB0_9ACTN</name>
<dbReference type="RefSeq" id="WP_163743676.1">
    <property type="nucleotide sequence ID" value="NZ_JAAGOA010000025.1"/>
</dbReference>
<comment type="caution">
    <text evidence="1">The sequence shown here is derived from an EMBL/GenBank/DDBJ whole genome shotgun (WGS) entry which is preliminary data.</text>
</comment>
<dbReference type="EMBL" id="JAAGOA010000025">
    <property type="protein sequence ID" value="NEE03743.1"/>
    <property type="molecule type" value="Genomic_DNA"/>
</dbReference>